<dbReference type="InterPro" id="IPR004215">
    <property type="entry name" value="GSHS_N"/>
</dbReference>
<dbReference type="RefSeq" id="WP_006009923.1">
    <property type="nucleotide sequence ID" value="NC_007799.1"/>
</dbReference>
<dbReference type="Pfam" id="PF02955">
    <property type="entry name" value="GSH-S_ATP"/>
    <property type="match status" value="1"/>
</dbReference>
<evidence type="ECO:0000259" key="11">
    <source>
        <dbReference type="PROSITE" id="PS50975"/>
    </source>
</evidence>
<protein>
    <recommendedName>
        <fullName evidence="10">Glutathione synthetase</fullName>
        <ecNumber evidence="10">6.3.2.3</ecNumber>
    </recommendedName>
    <alternativeName>
        <fullName evidence="10">GSH synthetase</fullName>
        <shortName evidence="10">GSH-S</shortName>
        <shortName evidence="10">GSHase</shortName>
    </alternativeName>
    <alternativeName>
        <fullName evidence="10">Glutathione synthase</fullName>
    </alternativeName>
</protein>
<comment type="pathway">
    <text evidence="10">Sulfur metabolism; glutathione biosynthesis; glutathione from L-cysteine and L-glutamate: step 2/2.</text>
</comment>
<dbReference type="NCBIfam" id="NF003573">
    <property type="entry name" value="PRK05246.1"/>
    <property type="match status" value="1"/>
</dbReference>
<dbReference type="GO" id="GO:0005737">
    <property type="term" value="C:cytoplasm"/>
    <property type="evidence" value="ECO:0007669"/>
    <property type="project" value="TreeGrafter"/>
</dbReference>
<comment type="cofactor">
    <cofactor evidence="1">
        <name>Mn(2+)</name>
        <dbReference type="ChEBI" id="CHEBI:29035"/>
    </cofactor>
</comment>
<reference evidence="12 13" key="1">
    <citation type="journal article" date="2006" name="PLoS Genet.">
        <title>Comparative genomics of emerging human ehrlichiosis agents.</title>
        <authorList>
            <person name="Dunning Hotopp J.C."/>
            <person name="Lin M."/>
            <person name="Madupu R."/>
            <person name="Crabtree J."/>
            <person name="Angiuoli S.V."/>
            <person name="Eisen J.A."/>
            <person name="Seshadri R."/>
            <person name="Ren Q."/>
            <person name="Wu M."/>
            <person name="Utterback T.R."/>
            <person name="Smith S."/>
            <person name="Lewis M."/>
            <person name="Khouri H."/>
            <person name="Zhang C."/>
            <person name="Niu H."/>
            <person name="Lin Q."/>
            <person name="Ohashi N."/>
            <person name="Zhi N."/>
            <person name="Nelson W."/>
            <person name="Brinkac L.M."/>
            <person name="Dodson R.J."/>
            <person name="Rosovitz M.J."/>
            <person name="Sundaram J."/>
            <person name="Daugherty S.C."/>
            <person name="Davidsen T."/>
            <person name="Durkin A.S."/>
            <person name="Gwinn M."/>
            <person name="Haft D.H."/>
            <person name="Selengut J.D."/>
            <person name="Sullivan S.A."/>
            <person name="Zafar N."/>
            <person name="Zhou L."/>
            <person name="Benahmed F."/>
            <person name="Forberger H."/>
            <person name="Halpin R."/>
            <person name="Mulligan S."/>
            <person name="Robinson J."/>
            <person name="White O."/>
            <person name="Rikihisa Y."/>
            <person name="Tettelin H."/>
        </authorList>
    </citation>
    <scope>NUCLEOTIDE SEQUENCE [LARGE SCALE GENOMIC DNA]</scope>
    <source>
        <strain evidence="13">ATCC CRL-10679 / Arkansas</strain>
    </source>
</reference>
<evidence type="ECO:0000256" key="6">
    <source>
        <dbReference type="ARBA" id="ARBA00022741"/>
    </source>
</evidence>
<accession>Q2GHC7</accession>
<evidence type="ECO:0000256" key="10">
    <source>
        <dbReference type="HAMAP-Rule" id="MF_00162"/>
    </source>
</evidence>
<dbReference type="Pfam" id="PF02951">
    <property type="entry name" value="GSH-S_N"/>
    <property type="match status" value="1"/>
</dbReference>
<evidence type="ECO:0000256" key="9">
    <source>
        <dbReference type="ARBA" id="ARBA00023211"/>
    </source>
</evidence>
<comment type="similarity">
    <text evidence="10">Belongs to the prokaryotic GSH synthase family.</text>
</comment>
<comment type="cofactor">
    <cofactor evidence="2">
        <name>Mg(2+)</name>
        <dbReference type="ChEBI" id="CHEBI:18420"/>
    </cofactor>
</comment>
<keyword evidence="6 10" id="KW-0547">Nucleotide-binding</keyword>
<dbReference type="HOGENOM" id="CLU_068239_0_0_5"/>
<dbReference type="STRING" id="205920.ECH_0336"/>
<keyword evidence="8" id="KW-0460">Magnesium</keyword>
<dbReference type="KEGG" id="ech:ECH_0336"/>
<dbReference type="SUPFAM" id="SSF52440">
    <property type="entry name" value="PreATP-grasp domain"/>
    <property type="match status" value="1"/>
</dbReference>
<dbReference type="EC" id="6.3.2.3" evidence="10"/>
<evidence type="ECO:0000256" key="7">
    <source>
        <dbReference type="ARBA" id="ARBA00022840"/>
    </source>
</evidence>
<dbReference type="OrthoDB" id="9785415at2"/>
<feature type="domain" description="ATP-grasp" evidence="11">
    <location>
        <begin position="119"/>
        <end position="305"/>
    </location>
</feature>
<dbReference type="Gene3D" id="3.30.470.20">
    <property type="entry name" value="ATP-grasp fold, B domain"/>
    <property type="match status" value="1"/>
</dbReference>
<dbReference type="NCBIfam" id="TIGR01380">
    <property type="entry name" value="glut_syn"/>
    <property type="match status" value="1"/>
</dbReference>
<evidence type="ECO:0000256" key="2">
    <source>
        <dbReference type="ARBA" id="ARBA00001946"/>
    </source>
</evidence>
<evidence type="ECO:0000256" key="1">
    <source>
        <dbReference type="ARBA" id="ARBA00001936"/>
    </source>
</evidence>
<proteinExistence type="inferred from homology"/>
<dbReference type="GO" id="GO:0046872">
    <property type="term" value="F:metal ion binding"/>
    <property type="evidence" value="ECO:0007669"/>
    <property type="project" value="UniProtKB-KW"/>
</dbReference>
<dbReference type="Proteomes" id="UP000008320">
    <property type="component" value="Chromosome"/>
</dbReference>
<evidence type="ECO:0000256" key="5">
    <source>
        <dbReference type="ARBA" id="ARBA00022723"/>
    </source>
</evidence>
<keyword evidence="9" id="KW-0464">Manganese</keyword>
<keyword evidence="7 10" id="KW-0067">ATP-binding</keyword>
<dbReference type="AlphaFoldDB" id="Q2GHC7"/>
<dbReference type="InterPro" id="IPR006284">
    <property type="entry name" value="Glut_synth_pro"/>
</dbReference>
<dbReference type="PANTHER" id="PTHR21621">
    <property type="entry name" value="RIBOSOMAL PROTEIN S6 MODIFICATION PROTEIN"/>
    <property type="match status" value="1"/>
</dbReference>
<organism evidence="12 13">
    <name type="scientific">Ehrlichia chaffeensis (strain ATCC CRL-10679 / Arkansas)</name>
    <dbReference type="NCBI Taxonomy" id="205920"/>
    <lineage>
        <taxon>Bacteria</taxon>
        <taxon>Pseudomonadati</taxon>
        <taxon>Pseudomonadota</taxon>
        <taxon>Alphaproteobacteria</taxon>
        <taxon>Rickettsiales</taxon>
        <taxon>Anaplasmataceae</taxon>
        <taxon>Ehrlichia</taxon>
    </lineage>
</organism>
<keyword evidence="4 10" id="KW-0317">Glutathione biosynthesis</keyword>
<dbReference type="GO" id="GO:0005524">
    <property type="term" value="F:ATP binding"/>
    <property type="evidence" value="ECO:0007669"/>
    <property type="project" value="UniProtKB-UniRule"/>
</dbReference>
<dbReference type="PROSITE" id="PS50975">
    <property type="entry name" value="ATP_GRASP"/>
    <property type="match status" value="1"/>
</dbReference>
<comment type="catalytic activity">
    <reaction evidence="10">
        <text>gamma-L-glutamyl-L-cysteine + glycine + ATP = glutathione + ADP + phosphate + H(+)</text>
        <dbReference type="Rhea" id="RHEA:13557"/>
        <dbReference type="ChEBI" id="CHEBI:15378"/>
        <dbReference type="ChEBI" id="CHEBI:30616"/>
        <dbReference type="ChEBI" id="CHEBI:43474"/>
        <dbReference type="ChEBI" id="CHEBI:57305"/>
        <dbReference type="ChEBI" id="CHEBI:57925"/>
        <dbReference type="ChEBI" id="CHEBI:58173"/>
        <dbReference type="ChEBI" id="CHEBI:456216"/>
        <dbReference type="EC" id="6.3.2.3"/>
    </reaction>
</comment>
<keyword evidence="5" id="KW-0479">Metal-binding</keyword>
<keyword evidence="13" id="KW-1185">Reference proteome</keyword>
<evidence type="ECO:0000313" key="12">
    <source>
        <dbReference type="EMBL" id="ABD44941.1"/>
    </source>
</evidence>
<dbReference type="SUPFAM" id="SSF56059">
    <property type="entry name" value="Glutathione synthetase ATP-binding domain-like"/>
    <property type="match status" value="1"/>
</dbReference>
<evidence type="ECO:0000256" key="8">
    <source>
        <dbReference type="ARBA" id="ARBA00022842"/>
    </source>
</evidence>
<keyword evidence="3 10" id="KW-0436">Ligase</keyword>
<dbReference type="PANTHER" id="PTHR21621:SF4">
    <property type="entry name" value="GLUTATHIONE SYNTHETASE"/>
    <property type="match status" value="1"/>
</dbReference>
<dbReference type="InterPro" id="IPR013815">
    <property type="entry name" value="ATP_grasp_subdomain_1"/>
</dbReference>
<name>Q2GHC7_EHRCR</name>
<dbReference type="InterPro" id="IPR011761">
    <property type="entry name" value="ATP-grasp"/>
</dbReference>
<evidence type="ECO:0000256" key="3">
    <source>
        <dbReference type="ARBA" id="ARBA00022598"/>
    </source>
</evidence>
<dbReference type="Gene3D" id="3.30.1490.20">
    <property type="entry name" value="ATP-grasp fold, A domain"/>
    <property type="match status" value="1"/>
</dbReference>
<dbReference type="GO" id="GO:0004363">
    <property type="term" value="F:glutathione synthase activity"/>
    <property type="evidence" value="ECO:0007669"/>
    <property type="project" value="UniProtKB-UniRule"/>
</dbReference>
<dbReference type="HAMAP" id="MF_00162">
    <property type="entry name" value="GSH_S"/>
    <property type="match status" value="1"/>
</dbReference>
<dbReference type="UniPathway" id="UPA00142">
    <property type="reaction ID" value="UER00210"/>
</dbReference>
<dbReference type="Gene3D" id="3.40.50.20">
    <property type="match status" value="1"/>
</dbReference>
<dbReference type="eggNOG" id="COG0189">
    <property type="taxonomic scope" value="Bacteria"/>
</dbReference>
<evidence type="ECO:0000256" key="4">
    <source>
        <dbReference type="ARBA" id="ARBA00022684"/>
    </source>
</evidence>
<dbReference type="InterPro" id="IPR016185">
    <property type="entry name" value="PreATP-grasp_dom_sf"/>
</dbReference>
<dbReference type="EMBL" id="CP000236">
    <property type="protein sequence ID" value="ABD44941.1"/>
    <property type="molecule type" value="Genomic_DNA"/>
</dbReference>
<dbReference type="InterPro" id="IPR004218">
    <property type="entry name" value="GSHS_ATP-bd"/>
</dbReference>
<gene>
    <name evidence="10 12" type="primary">gshB</name>
    <name evidence="12" type="ordered locus">ECH_0336</name>
</gene>
<sequence>MALIVAFQMDKDVVVDKDMSVKFIQEAQNRGHTVFFYSPNQLAVKDNMPIARACLVTIEGQELRFADVQELLLEDVNIIFVRQNPPFDMRYITSTYILERLKRPLVINNPKSLRDHTEKLLPLSFPEFIPDTIVTEDYIMLQDFYNKHKDIVLKPLYSYGGNDVTRMHSNVDIGVIAKLMTEKYGCPIIAQKFIPNVSNDKRIILLDGKPIGVFKRRISFNGINEEIRTNLRMGSVPEVATLSDRDIAICSAIEQELLGKGMVFVGIDVLDGYLIEINVTSPCGILQINELYGVSLEKKCWDCFEEKFYEKHNSI</sequence>
<evidence type="ECO:0000313" key="13">
    <source>
        <dbReference type="Proteomes" id="UP000008320"/>
    </source>
</evidence>